<dbReference type="InterPro" id="IPR040442">
    <property type="entry name" value="Pyrv_kinase-like_dom_sf"/>
</dbReference>
<feature type="region of interest" description="Disordered" evidence="4">
    <location>
        <begin position="1"/>
        <end position="21"/>
    </location>
</feature>
<evidence type="ECO:0000256" key="2">
    <source>
        <dbReference type="ARBA" id="ARBA00022723"/>
    </source>
</evidence>
<gene>
    <name evidence="6" type="ORF">CGZ93_06145</name>
</gene>
<dbReference type="PANTHER" id="PTHR30502">
    <property type="entry name" value="2-KETO-3-DEOXY-L-RHAMNONATE ALDOLASE"/>
    <property type="match status" value="1"/>
</dbReference>
<dbReference type="Gene3D" id="3.20.20.60">
    <property type="entry name" value="Phosphoenolpyruvate-binding domains"/>
    <property type="match status" value="1"/>
</dbReference>
<accession>A0A255H8F9</accession>
<evidence type="ECO:0000256" key="3">
    <source>
        <dbReference type="ARBA" id="ARBA00023239"/>
    </source>
</evidence>
<name>A0A255H8F9_9ACTN</name>
<comment type="caution">
    <text evidence="6">The sequence shown here is derived from an EMBL/GenBank/DDBJ whole genome shotgun (WGS) entry which is preliminary data.</text>
</comment>
<dbReference type="GO" id="GO:0005737">
    <property type="term" value="C:cytoplasm"/>
    <property type="evidence" value="ECO:0007669"/>
    <property type="project" value="TreeGrafter"/>
</dbReference>
<proteinExistence type="inferred from homology"/>
<evidence type="ECO:0000313" key="6">
    <source>
        <dbReference type="EMBL" id="OYO23513.1"/>
    </source>
</evidence>
<evidence type="ECO:0000256" key="4">
    <source>
        <dbReference type="SAM" id="MobiDB-lite"/>
    </source>
</evidence>
<reference evidence="6 7" key="1">
    <citation type="submission" date="2017-07" db="EMBL/GenBank/DDBJ databases">
        <title>Draft whole genome sequences of clinical Proprionibacteriaceae strains.</title>
        <authorList>
            <person name="Bernier A.-M."/>
            <person name="Bernard K."/>
            <person name="Domingo M.-C."/>
        </authorList>
    </citation>
    <scope>NUCLEOTIDE SEQUENCE [LARGE SCALE GENOMIC DNA]</scope>
    <source>
        <strain evidence="6 7">NML 130396</strain>
    </source>
</reference>
<dbReference type="EMBL" id="NMVQ01000007">
    <property type="protein sequence ID" value="OYO23513.1"/>
    <property type="molecule type" value="Genomic_DNA"/>
</dbReference>
<evidence type="ECO:0000259" key="5">
    <source>
        <dbReference type="Pfam" id="PF03328"/>
    </source>
</evidence>
<evidence type="ECO:0000313" key="7">
    <source>
        <dbReference type="Proteomes" id="UP000216311"/>
    </source>
</evidence>
<evidence type="ECO:0000256" key="1">
    <source>
        <dbReference type="ARBA" id="ARBA00005568"/>
    </source>
</evidence>
<dbReference type="InterPro" id="IPR005000">
    <property type="entry name" value="Aldolase/citrate-lyase_domain"/>
</dbReference>
<dbReference type="InterPro" id="IPR050251">
    <property type="entry name" value="HpcH-HpaI_aldolase"/>
</dbReference>
<sequence length="280" mass="29912">MRVRSRRTAAGERRRQCSGGLSRRGHEMALRVREAWDEGRPAIGAFLFTRLDPVVIESIAALFDFVCIDMQHGMMDHQQMVAAIRALQPGKATAIVRVPSLDKGLIGRALDAGAMGIVVPGIESAAQAEEAVTACRYVPEGERSYGPIGAMVRYGLDYADTASERVLVIPMIETRAGLDKAAEICAVPGLDAIYVGPFDLSISLGGTPTPEAIRDLMPTLERIAETASAHGVVPGIHGTSAPVAEWAGLGFRLVTATTDFDVLTHGFRQAAGQERGRTGY</sequence>
<keyword evidence="3" id="KW-0456">Lyase</keyword>
<dbReference type="GO" id="GO:0046872">
    <property type="term" value="F:metal ion binding"/>
    <property type="evidence" value="ECO:0007669"/>
    <property type="project" value="UniProtKB-KW"/>
</dbReference>
<dbReference type="OrthoDB" id="86160at2"/>
<dbReference type="Proteomes" id="UP000216311">
    <property type="component" value="Unassembled WGS sequence"/>
</dbReference>
<dbReference type="Pfam" id="PF03328">
    <property type="entry name" value="HpcH_HpaI"/>
    <property type="match status" value="1"/>
</dbReference>
<organism evidence="6 7">
    <name type="scientific">Enemella dayhoffiae</name>
    <dbReference type="NCBI Taxonomy" id="2016507"/>
    <lineage>
        <taxon>Bacteria</taxon>
        <taxon>Bacillati</taxon>
        <taxon>Actinomycetota</taxon>
        <taxon>Actinomycetes</taxon>
        <taxon>Propionibacteriales</taxon>
        <taxon>Propionibacteriaceae</taxon>
        <taxon>Enemella</taxon>
    </lineage>
</organism>
<comment type="similarity">
    <text evidence="1">Belongs to the HpcH/HpaI aldolase family.</text>
</comment>
<keyword evidence="7" id="KW-1185">Reference proteome</keyword>
<keyword evidence="2" id="KW-0479">Metal-binding</keyword>
<dbReference type="AlphaFoldDB" id="A0A255H8F9"/>
<dbReference type="PANTHER" id="PTHR30502:SF0">
    <property type="entry name" value="PHOSPHOENOLPYRUVATE CARBOXYLASE FAMILY PROTEIN"/>
    <property type="match status" value="1"/>
</dbReference>
<protein>
    <recommendedName>
        <fullName evidence="5">HpcH/HpaI aldolase/citrate lyase domain-containing protein</fullName>
    </recommendedName>
</protein>
<dbReference type="InterPro" id="IPR015813">
    <property type="entry name" value="Pyrv/PenolPyrv_kinase-like_dom"/>
</dbReference>
<dbReference type="SUPFAM" id="SSF51621">
    <property type="entry name" value="Phosphoenolpyruvate/pyruvate domain"/>
    <property type="match status" value="1"/>
</dbReference>
<dbReference type="GO" id="GO:0016832">
    <property type="term" value="F:aldehyde-lyase activity"/>
    <property type="evidence" value="ECO:0007669"/>
    <property type="project" value="TreeGrafter"/>
</dbReference>
<feature type="domain" description="HpcH/HpaI aldolase/citrate lyase" evidence="5">
    <location>
        <begin position="60"/>
        <end position="232"/>
    </location>
</feature>